<evidence type="ECO:0000313" key="2">
    <source>
        <dbReference type="EMBL" id="VZO39367.1"/>
    </source>
</evidence>
<proteinExistence type="predicted"/>
<dbReference type="CDD" id="cd05233">
    <property type="entry name" value="SDR_c"/>
    <property type="match status" value="1"/>
</dbReference>
<dbReference type="GO" id="GO:0008667">
    <property type="term" value="F:2,3-dihydro-2,3-dihydroxybenzoate dehydrogenase activity"/>
    <property type="evidence" value="ECO:0007669"/>
    <property type="project" value="UniProtKB-EC"/>
</dbReference>
<dbReference type="RefSeq" id="WP_156742694.1">
    <property type="nucleotide sequence ID" value="NZ_CACRYJ010000059.1"/>
</dbReference>
<dbReference type="InterPro" id="IPR036291">
    <property type="entry name" value="NAD(P)-bd_dom_sf"/>
</dbReference>
<reference evidence="2 3" key="1">
    <citation type="submission" date="2019-11" db="EMBL/GenBank/DDBJ databases">
        <authorList>
            <person name="Criscuolo A."/>
        </authorList>
    </citation>
    <scope>NUCLEOTIDE SEQUENCE [LARGE SCALE GENOMIC DNA]</scope>
    <source>
        <strain evidence="2">CIP111667</strain>
    </source>
</reference>
<keyword evidence="3" id="KW-1185">Reference proteome</keyword>
<dbReference type="Pfam" id="PF13561">
    <property type="entry name" value="adh_short_C2"/>
    <property type="match status" value="1"/>
</dbReference>
<dbReference type="PANTHER" id="PTHR43975">
    <property type="entry name" value="ZGC:101858"/>
    <property type="match status" value="1"/>
</dbReference>
<dbReference type="EMBL" id="CACRYJ010000059">
    <property type="protein sequence ID" value="VZO39367.1"/>
    <property type="molecule type" value="Genomic_DNA"/>
</dbReference>
<evidence type="ECO:0000313" key="3">
    <source>
        <dbReference type="Proteomes" id="UP000419743"/>
    </source>
</evidence>
<keyword evidence="1 2" id="KW-0560">Oxidoreductase</keyword>
<comment type="caution">
    <text evidence="2">The sequence shown here is derived from an EMBL/GenBank/DDBJ whole genome shotgun (WGS) entry which is preliminary data.</text>
</comment>
<organism evidence="2 3">
    <name type="scientific">Occultella aeris</name>
    <dbReference type="NCBI Taxonomy" id="2761496"/>
    <lineage>
        <taxon>Bacteria</taxon>
        <taxon>Bacillati</taxon>
        <taxon>Actinomycetota</taxon>
        <taxon>Actinomycetes</taxon>
        <taxon>Micrococcales</taxon>
        <taxon>Ruaniaceae</taxon>
        <taxon>Occultella</taxon>
    </lineage>
</organism>
<name>A0A7M4DPH3_9MICO</name>
<dbReference type="InterPro" id="IPR002347">
    <property type="entry name" value="SDR_fam"/>
</dbReference>
<protein>
    <submittedName>
        <fullName evidence="2">2,3-dihydro-2,3-dihydroxybenzoate dehydrogenase</fullName>
        <ecNumber evidence="2">1.3.1.28</ecNumber>
    </submittedName>
</protein>
<sequence>MTSPTPQRFDGRTVAVTGAASGIGRATAIRLAAEGAQVVLLDRNLDGLGATEQAVREAGGLVRSYELDLASEASVSRTAQALAAEHPHLHGLIGCAGVVHIDGVQENPFLERGLAGWDLLFSVNVRGMAQLVHELVGPLVAARGVVVTVSSEAAYRSRAGRWIYDATKAALVSVTRSMAAALAPEGVRVVGAAPGGTITEMHLLDHADPEAMRSRMRAAGGSNLLGRLAEPEEIAAAISFLASDDASFITGTTIAVDGGGAGSR</sequence>
<dbReference type="Gene3D" id="3.40.50.720">
    <property type="entry name" value="NAD(P)-binding Rossmann-like Domain"/>
    <property type="match status" value="1"/>
</dbReference>
<accession>A0A7M4DPH3</accession>
<dbReference type="EC" id="1.3.1.28" evidence="2"/>
<dbReference type="SUPFAM" id="SSF51735">
    <property type="entry name" value="NAD(P)-binding Rossmann-fold domains"/>
    <property type="match status" value="1"/>
</dbReference>
<dbReference type="PRINTS" id="PR00081">
    <property type="entry name" value="GDHRDH"/>
</dbReference>
<evidence type="ECO:0000256" key="1">
    <source>
        <dbReference type="ARBA" id="ARBA00023002"/>
    </source>
</evidence>
<dbReference type="Proteomes" id="UP000419743">
    <property type="component" value="Unassembled WGS sequence"/>
</dbReference>
<dbReference type="AlphaFoldDB" id="A0A7M4DPH3"/>
<dbReference type="FunFam" id="3.40.50.720:FF:000084">
    <property type="entry name" value="Short-chain dehydrogenase reductase"/>
    <property type="match status" value="1"/>
</dbReference>
<gene>
    <name evidence="2" type="primary">entA</name>
    <name evidence="2" type="ORF">HALOF300_04055</name>
</gene>
<dbReference type="PANTHER" id="PTHR43975:SF2">
    <property type="entry name" value="EG:BACR7A4.14 PROTEIN-RELATED"/>
    <property type="match status" value="1"/>
</dbReference>